<evidence type="ECO:0000313" key="5">
    <source>
        <dbReference type="Proteomes" id="UP000887013"/>
    </source>
</evidence>
<comment type="caution">
    <text evidence="4">The sequence shown here is derived from an EMBL/GenBank/DDBJ whole genome shotgun (WGS) entry which is preliminary data.</text>
</comment>
<dbReference type="Pfam" id="PF01757">
    <property type="entry name" value="Acyl_transf_3"/>
    <property type="match status" value="1"/>
</dbReference>
<dbReference type="AlphaFoldDB" id="A0A8X6N4Y7"/>
<feature type="transmembrane region" description="Helical" evidence="1">
    <location>
        <begin position="411"/>
        <end position="429"/>
    </location>
</feature>
<evidence type="ECO:0000256" key="2">
    <source>
        <dbReference type="SAM" id="SignalP"/>
    </source>
</evidence>
<dbReference type="GO" id="GO:0016747">
    <property type="term" value="F:acyltransferase activity, transferring groups other than amino-acyl groups"/>
    <property type="evidence" value="ECO:0007669"/>
    <property type="project" value="InterPro"/>
</dbReference>
<feature type="chain" id="PRO_5036475685" evidence="2">
    <location>
        <begin position="17"/>
        <end position="435"/>
    </location>
</feature>
<feature type="transmembrane region" description="Helical" evidence="1">
    <location>
        <begin position="288"/>
        <end position="305"/>
    </location>
</feature>
<accession>A0A8X6N4Y7</accession>
<feature type="transmembrane region" description="Helical" evidence="1">
    <location>
        <begin position="221"/>
        <end position="246"/>
    </location>
</feature>
<keyword evidence="1" id="KW-1133">Transmembrane helix</keyword>
<dbReference type="Pfam" id="PF20146">
    <property type="entry name" value="NRF"/>
    <property type="match status" value="1"/>
</dbReference>
<keyword evidence="2" id="KW-0732">Signal</keyword>
<name>A0A8X6N4Y7_NEPPI</name>
<dbReference type="PANTHER" id="PTHR11161">
    <property type="entry name" value="O-ACYLTRANSFERASE"/>
    <property type="match status" value="1"/>
</dbReference>
<dbReference type="Proteomes" id="UP000887013">
    <property type="component" value="Unassembled WGS sequence"/>
</dbReference>
<evidence type="ECO:0000256" key="1">
    <source>
        <dbReference type="SAM" id="Phobius"/>
    </source>
</evidence>
<feature type="domain" description="Nose resistant-to-fluoxetine protein N-terminal" evidence="3">
    <location>
        <begin position="69"/>
        <end position="213"/>
    </location>
</feature>
<keyword evidence="5" id="KW-1185">Reference proteome</keyword>
<dbReference type="InterPro" id="IPR006621">
    <property type="entry name" value="Nose-resist-to-fluoxetine_N"/>
</dbReference>
<evidence type="ECO:0000259" key="3">
    <source>
        <dbReference type="SMART" id="SM00703"/>
    </source>
</evidence>
<dbReference type="InterPro" id="IPR052728">
    <property type="entry name" value="O2_lipid_transport_reg"/>
</dbReference>
<keyword evidence="1" id="KW-0812">Transmembrane</keyword>
<dbReference type="SMART" id="SM00703">
    <property type="entry name" value="NRF"/>
    <property type="match status" value="1"/>
</dbReference>
<dbReference type="InterPro" id="IPR002656">
    <property type="entry name" value="Acyl_transf_3_dom"/>
</dbReference>
<feature type="signal peptide" evidence="2">
    <location>
        <begin position="1"/>
        <end position="16"/>
    </location>
</feature>
<gene>
    <name evidence="4" type="primary">nrf-6</name>
    <name evidence="4" type="ORF">NPIL_105111</name>
</gene>
<dbReference type="OrthoDB" id="118951at2759"/>
<protein>
    <submittedName>
        <fullName evidence="4">Nose resistant to fluoxetine protein 6</fullName>
    </submittedName>
</protein>
<dbReference type="PANTHER" id="PTHR11161:SF0">
    <property type="entry name" value="O-ACYLTRANSFERASE LIKE PROTEIN"/>
    <property type="match status" value="1"/>
</dbReference>
<organism evidence="4 5">
    <name type="scientific">Nephila pilipes</name>
    <name type="common">Giant wood spider</name>
    <name type="synonym">Nephila maculata</name>
    <dbReference type="NCBI Taxonomy" id="299642"/>
    <lineage>
        <taxon>Eukaryota</taxon>
        <taxon>Metazoa</taxon>
        <taxon>Ecdysozoa</taxon>
        <taxon>Arthropoda</taxon>
        <taxon>Chelicerata</taxon>
        <taxon>Arachnida</taxon>
        <taxon>Araneae</taxon>
        <taxon>Araneomorphae</taxon>
        <taxon>Entelegynae</taxon>
        <taxon>Araneoidea</taxon>
        <taxon>Nephilidae</taxon>
        <taxon>Nephila</taxon>
    </lineage>
</organism>
<evidence type="ECO:0000313" key="4">
    <source>
        <dbReference type="EMBL" id="GFS94906.1"/>
    </source>
</evidence>
<feature type="transmembrane region" description="Helical" evidence="1">
    <location>
        <begin position="371"/>
        <end position="391"/>
    </location>
</feature>
<reference evidence="4" key="1">
    <citation type="submission" date="2020-08" db="EMBL/GenBank/DDBJ databases">
        <title>Multicomponent nature underlies the extraordinary mechanical properties of spider dragline silk.</title>
        <authorList>
            <person name="Kono N."/>
            <person name="Nakamura H."/>
            <person name="Mori M."/>
            <person name="Yoshida Y."/>
            <person name="Ohtoshi R."/>
            <person name="Malay A.D."/>
            <person name="Moran D.A.P."/>
            <person name="Tomita M."/>
            <person name="Numata K."/>
            <person name="Arakawa K."/>
        </authorList>
    </citation>
    <scope>NUCLEOTIDE SEQUENCE</scope>
</reference>
<proteinExistence type="predicted"/>
<feature type="transmembrane region" description="Helical" evidence="1">
    <location>
        <begin position="331"/>
        <end position="351"/>
    </location>
</feature>
<dbReference type="EMBL" id="BMAW01100428">
    <property type="protein sequence ID" value="GFS94906.1"/>
    <property type="molecule type" value="Genomic_DNA"/>
</dbReference>
<sequence>MLFLSLLLLTCCPTNGHAPPTVENGTISDTDKYFAITEKLEEHFKGALKGALKPLMPSLVQLNEVKDVSGTCVGALLLYLAGLNKAKMWAVRMLDATSKLPPGVLQGTFADYGSFDECLNVKGPRFIGQSCALEIRPPQPPLSPDFTLVNAYLDGNNGTLSGYFKVAHEALYHKKLRLVACIPSSCSLQDARAIAKKVSDTTDFFVEVPQCYVKEEKPLQVVHWTLLISLVLLLVLCIMGPILEFLSPSKKTSNFRRFLEAFSLSSNGSRLFSAPGGNSTEFACVHGVRALSMFWVVLGHTYVLMDFELLKDPTGIQSWFRSLEFEFLHNGWLSVETFFLISGLLMTVGGLKFLKKTKGCFNVPLMTLRRYLRLAPSLLLLMGLVFFLPLLSSGPFWYQHVDPQVKSCANYWWASLLFISNWFGIDKGVSSIFHN</sequence>
<keyword evidence="1" id="KW-0472">Membrane</keyword>